<accession>A0A4P6ECY3</accession>
<gene>
    <name evidence="2" type="ORF">ET475_05630</name>
</gene>
<dbReference type="GO" id="GO:0006355">
    <property type="term" value="P:regulation of DNA-templated transcription"/>
    <property type="evidence" value="ECO:0007669"/>
    <property type="project" value="InterPro"/>
</dbReference>
<reference evidence="2 3" key="1">
    <citation type="submission" date="2019-01" db="EMBL/GenBank/DDBJ databases">
        <title>Genome sequencing of strain DFW100M-13.</title>
        <authorList>
            <person name="Heo J."/>
            <person name="Kim S.-J."/>
            <person name="Kim J.-S."/>
            <person name="Hong S.-B."/>
            <person name="Kwon S.-W."/>
        </authorList>
    </citation>
    <scope>NUCLEOTIDE SEQUENCE [LARGE SCALE GENOMIC DNA]</scope>
    <source>
        <strain evidence="2 3">DFW100M-13</strain>
    </source>
</reference>
<dbReference type="Proteomes" id="UP000293995">
    <property type="component" value="Chromosome"/>
</dbReference>
<dbReference type="InterPro" id="IPR053853">
    <property type="entry name" value="FitA-like_RHH"/>
</dbReference>
<dbReference type="SUPFAM" id="SSF47598">
    <property type="entry name" value="Ribbon-helix-helix"/>
    <property type="match status" value="1"/>
</dbReference>
<dbReference type="AlphaFoldDB" id="A0A4P6ECY3"/>
<protein>
    <recommendedName>
        <fullName evidence="1">Antitoxin FitA-like ribbon-helix-helix domain-containing protein</fullName>
    </recommendedName>
</protein>
<evidence type="ECO:0000259" key="1">
    <source>
        <dbReference type="Pfam" id="PF22513"/>
    </source>
</evidence>
<evidence type="ECO:0000313" key="3">
    <source>
        <dbReference type="Proteomes" id="UP000293995"/>
    </source>
</evidence>
<dbReference type="Pfam" id="PF22513">
    <property type="entry name" value="FitA-like_RHH"/>
    <property type="match status" value="1"/>
</dbReference>
<dbReference type="InterPro" id="IPR010985">
    <property type="entry name" value="Ribbon_hlx_hlx"/>
</dbReference>
<organism evidence="2 3">
    <name type="scientific">Microbacterium protaetiae</name>
    <dbReference type="NCBI Taxonomy" id="2509458"/>
    <lineage>
        <taxon>Bacteria</taxon>
        <taxon>Bacillati</taxon>
        <taxon>Actinomycetota</taxon>
        <taxon>Actinomycetes</taxon>
        <taxon>Micrococcales</taxon>
        <taxon>Microbacteriaceae</taxon>
        <taxon>Microbacterium</taxon>
    </lineage>
</organism>
<name>A0A4P6ECY3_9MICO</name>
<keyword evidence="3" id="KW-1185">Reference proteome</keyword>
<evidence type="ECO:0000313" key="2">
    <source>
        <dbReference type="EMBL" id="QAY59516.1"/>
    </source>
</evidence>
<dbReference type="RefSeq" id="WP_129386985.1">
    <property type="nucleotide sequence ID" value="NZ_CP035494.1"/>
</dbReference>
<sequence>MAVTITVRNVPDDVRDELAARAARSGRSLQEYLSAQLRQIATTPSALEALSRARLAAQSYPDLSMDEIVEAVHAGRP</sequence>
<proteinExistence type="predicted"/>
<dbReference type="EMBL" id="CP035494">
    <property type="protein sequence ID" value="QAY59516.1"/>
    <property type="molecule type" value="Genomic_DNA"/>
</dbReference>
<feature type="domain" description="Antitoxin FitA-like ribbon-helix-helix" evidence="1">
    <location>
        <begin position="4"/>
        <end position="40"/>
    </location>
</feature>
<dbReference type="KEGG" id="mprt:ET475_05630"/>